<dbReference type="SMART" id="SM00382">
    <property type="entry name" value="AAA"/>
    <property type="match status" value="1"/>
</dbReference>
<dbReference type="Pfam" id="PF00004">
    <property type="entry name" value="AAA"/>
    <property type="match status" value="1"/>
</dbReference>
<feature type="compositionally biased region" description="Basic and acidic residues" evidence="3">
    <location>
        <begin position="286"/>
        <end position="300"/>
    </location>
</feature>
<dbReference type="Pfam" id="PF25568">
    <property type="entry name" value="AAA_lid_At3g28540"/>
    <property type="match status" value="1"/>
</dbReference>
<feature type="region of interest" description="Disordered" evidence="3">
    <location>
        <begin position="286"/>
        <end position="442"/>
    </location>
</feature>
<dbReference type="InterPro" id="IPR003960">
    <property type="entry name" value="ATPase_AAA_CS"/>
</dbReference>
<dbReference type="Gramene" id="PUZ68812">
    <property type="protein sequence ID" value="PUZ68812"/>
    <property type="gene ID" value="GQ55_2G058600"/>
</dbReference>
<feature type="domain" description="AAA+ ATPase" evidence="4">
    <location>
        <begin position="68"/>
        <end position="219"/>
    </location>
</feature>
<dbReference type="PANTHER" id="PTHR23070">
    <property type="entry name" value="BCS1 AAA-TYPE ATPASE"/>
    <property type="match status" value="1"/>
</dbReference>
<organism evidence="5 6">
    <name type="scientific">Panicum hallii var. hallii</name>
    <dbReference type="NCBI Taxonomy" id="1504633"/>
    <lineage>
        <taxon>Eukaryota</taxon>
        <taxon>Viridiplantae</taxon>
        <taxon>Streptophyta</taxon>
        <taxon>Embryophyta</taxon>
        <taxon>Tracheophyta</taxon>
        <taxon>Spermatophyta</taxon>
        <taxon>Magnoliopsida</taxon>
        <taxon>Liliopsida</taxon>
        <taxon>Poales</taxon>
        <taxon>Poaceae</taxon>
        <taxon>PACMAD clade</taxon>
        <taxon>Panicoideae</taxon>
        <taxon>Panicodae</taxon>
        <taxon>Paniceae</taxon>
        <taxon>Panicinae</taxon>
        <taxon>Panicum</taxon>
        <taxon>Panicum sect. Panicum</taxon>
    </lineage>
</organism>
<dbReference type="CDD" id="cd19510">
    <property type="entry name" value="RecA-like_BCS1"/>
    <property type="match status" value="1"/>
</dbReference>
<evidence type="ECO:0000256" key="2">
    <source>
        <dbReference type="RuleBase" id="RU003651"/>
    </source>
</evidence>
<reference evidence="5 6" key="1">
    <citation type="submission" date="2018-04" db="EMBL/GenBank/DDBJ databases">
        <title>WGS assembly of Panicum hallii var. hallii HAL2.</title>
        <authorList>
            <person name="Lovell J."/>
            <person name="Jenkins J."/>
            <person name="Lowry D."/>
            <person name="Mamidi S."/>
            <person name="Sreedasyam A."/>
            <person name="Weng X."/>
            <person name="Barry K."/>
            <person name="Bonette J."/>
            <person name="Campitelli B."/>
            <person name="Daum C."/>
            <person name="Gordon S."/>
            <person name="Gould B."/>
            <person name="Lipzen A."/>
            <person name="MacQueen A."/>
            <person name="Palacio-Mejia J."/>
            <person name="Plott C."/>
            <person name="Shakirov E."/>
            <person name="Shu S."/>
            <person name="Yoshinaga Y."/>
            <person name="Zane M."/>
            <person name="Rokhsar D."/>
            <person name="Grimwood J."/>
            <person name="Schmutz J."/>
            <person name="Juenger T."/>
        </authorList>
    </citation>
    <scope>NUCLEOTIDE SEQUENCE [LARGE SCALE GENOMIC DNA]</scope>
    <source>
        <strain evidence="6">cv. HAL2</strain>
    </source>
</reference>
<dbReference type="InterPro" id="IPR003593">
    <property type="entry name" value="AAA+_ATPase"/>
</dbReference>
<evidence type="ECO:0000256" key="1">
    <source>
        <dbReference type="ARBA" id="ARBA00007448"/>
    </source>
</evidence>
<evidence type="ECO:0000259" key="4">
    <source>
        <dbReference type="SMART" id="SM00382"/>
    </source>
</evidence>
<name>A0A2T7ELW4_9POAL</name>
<evidence type="ECO:0000313" key="6">
    <source>
        <dbReference type="Proteomes" id="UP000244336"/>
    </source>
</evidence>
<feature type="compositionally biased region" description="Basic and acidic residues" evidence="3">
    <location>
        <begin position="309"/>
        <end position="347"/>
    </location>
</feature>
<dbReference type="Gene3D" id="6.10.280.40">
    <property type="match status" value="1"/>
</dbReference>
<dbReference type="EMBL" id="CM009750">
    <property type="protein sequence ID" value="PUZ68812.1"/>
    <property type="molecule type" value="Genomic_DNA"/>
</dbReference>
<evidence type="ECO:0000313" key="5">
    <source>
        <dbReference type="EMBL" id="PUZ68812.1"/>
    </source>
</evidence>
<feature type="compositionally biased region" description="Acidic residues" evidence="3">
    <location>
        <begin position="401"/>
        <end position="442"/>
    </location>
</feature>
<evidence type="ECO:0000256" key="3">
    <source>
        <dbReference type="SAM" id="MobiDB-lite"/>
    </source>
</evidence>
<dbReference type="InterPro" id="IPR050747">
    <property type="entry name" value="Mitochondrial_chaperone_BCS1"/>
</dbReference>
<feature type="compositionally biased region" description="Basic and acidic residues" evidence="3">
    <location>
        <begin position="371"/>
        <end position="382"/>
    </location>
</feature>
<protein>
    <recommendedName>
        <fullName evidence="4">AAA+ ATPase domain-containing protein</fullName>
    </recommendedName>
</protein>
<dbReference type="InterPro" id="IPR027417">
    <property type="entry name" value="P-loop_NTPase"/>
</dbReference>
<dbReference type="STRING" id="1504633.A0A2T7ELW4"/>
<dbReference type="AlphaFoldDB" id="A0A2T7ELW4"/>
<dbReference type="InterPro" id="IPR003959">
    <property type="entry name" value="ATPase_AAA_core"/>
</dbReference>
<dbReference type="Gene3D" id="3.40.50.300">
    <property type="entry name" value="P-loop containing nucleotide triphosphate hydrolases"/>
    <property type="match status" value="1"/>
</dbReference>
<dbReference type="SUPFAM" id="SSF52540">
    <property type="entry name" value="P-loop containing nucleoside triphosphate hydrolases"/>
    <property type="match status" value="1"/>
</dbReference>
<dbReference type="OrthoDB" id="10251412at2759"/>
<dbReference type="GO" id="GO:0005524">
    <property type="term" value="F:ATP binding"/>
    <property type="evidence" value="ECO:0007669"/>
    <property type="project" value="UniProtKB-KW"/>
</dbReference>
<feature type="compositionally biased region" description="Low complexity" evidence="3">
    <location>
        <begin position="351"/>
        <end position="362"/>
    </location>
</feature>
<accession>A0A2T7ELW4</accession>
<dbReference type="InterPro" id="IPR058017">
    <property type="entry name" value="At3g28540-like_C"/>
</dbReference>
<keyword evidence="2" id="KW-0547">Nucleotide-binding</keyword>
<comment type="similarity">
    <text evidence="1">Belongs to the AAA ATPase family. BCS1 subfamily.</text>
</comment>
<proteinExistence type="inferred from homology"/>
<dbReference type="GO" id="GO:0016887">
    <property type="term" value="F:ATP hydrolysis activity"/>
    <property type="evidence" value="ECO:0007669"/>
    <property type="project" value="InterPro"/>
</dbReference>
<dbReference type="Proteomes" id="UP000244336">
    <property type="component" value="Chromosome 2"/>
</dbReference>
<sequence>MFGNRRRRLYTNKKNIDYSSKVWSYIDFEHPTTFDTLAMHPEKKRKIMDDLDDFRSSREYYRRIGKAWKRGYLLYGPPGTGKSSMIAAMSNYLNYDIYDIELTMVPTNNDLRKLFIETKGKSIIVIEDIDCSLDLTGHRSGGSSAAAGAANPLAQLASAKRKRTSEMTLSGLLNFIDGIWSAHSGERIIVFTTNHAERLDPALVRRGRMDMRVEMSYCCFEAFQTLAKNYLGVDAHPLFGAVEELLRAVEITPADVAECLMMSRRTERGADVCLRRLIDELKKRAQEKEEMDMKRAEKEAAASAAAGADAKEAKGGGEDMVKGRRMVDPRTIRRLRKATEEGDDKVATKPNGNDAMAADAGAIELSDDDSSSDHGDKAKLDVDAQAEAVGDGAEVNGDPSDAGDDDMDDYDDDMDDSDDDDDLDDYDDDEDDYDEDEAIFDD</sequence>
<keyword evidence="2" id="KW-0067">ATP-binding</keyword>
<keyword evidence="6" id="KW-1185">Reference proteome</keyword>
<dbReference type="PROSITE" id="PS00674">
    <property type="entry name" value="AAA"/>
    <property type="match status" value="1"/>
</dbReference>
<gene>
    <name evidence="5" type="ORF">GQ55_2G058600</name>
</gene>